<name>G0NI81_CAEBE</name>
<dbReference type="EMBL" id="GL379888">
    <property type="protein sequence ID" value="EGT31714.1"/>
    <property type="molecule type" value="Genomic_DNA"/>
</dbReference>
<dbReference type="OrthoDB" id="5876853at2759"/>
<gene>
    <name evidence="2" type="ORF">CAEBREN_22505</name>
</gene>
<dbReference type="InParanoid" id="G0NI81"/>
<accession>G0NI81</accession>
<reference evidence="3" key="1">
    <citation type="submission" date="2011-07" db="EMBL/GenBank/DDBJ databases">
        <authorList>
            <consortium name="Caenorhabditis brenneri Sequencing and Analysis Consortium"/>
            <person name="Wilson R.K."/>
        </authorList>
    </citation>
    <scope>NUCLEOTIDE SEQUENCE [LARGE SCALE GENOMIC DNA]</scope>
    <source>
        <strain evidence="3">PB2801</strain>
    </source>
</reference>
<sequence length="678" mass="74913">MSYVFRLLAFPISPYLQRGINKIDRRKAPKTIEKLLADLVKTVVAMENRQSYQNSGRPDVTAPGTLPEGVKTPESVQDDIEMITIDSSEDEEAPEDVQRQLVDSILNFELLDQDELEGYDPEDLLKNVQRSEEMAGVLSDHEVEEENPEDVTSPAGSALLESPVVLVEDSEAVGAPEVSEDVRMILEYLVDEVGKFESESSGSKDPGSAPPQDLDFSSLPPKLATSCDSRDPSPDEEEVPKIDSRAPEDLSTPTKPSALSISSSEDSDGGRSTPPQDSDSDDSSDDGCAKKLTSSGSAPPQDSDSDDSSEGRPQGYSYASDNEEPLPKRRRHISDSSESDNEVARKIAPAALPASSRPVMTPEPMDPMEIPTINVSQTINLSILLNQDTPASTPIPSPDSAYYPPSMKKLRAINCYEHIVSMCEFMKTELSSVEIEVLQQDLKSRNRLYERYVEEGRLQATTPNSNSRQEHLPIYVFLMAPKTKESYLDGFKNDEIPINATFHEHIFKASMKHDENTVELLQIYFISRATKSMKGKWVDKCARAIAEGKEFRVEEDVIGVIKVESLEKVPDGSCLVCFEKMPPISSLQSKSLNCVVMNPSDQDLISILQQPGIKVSVNLEGLSIGKRGIPVCKCFGPKVLAPTVIPKCFDNLASLFHRILYNKKGHSMENIYVVEGFW</sequence>
<feature type="region of interest" description="Disordered" evidence="1">
    <location>
        <begin position="133"/>
        <end position="156"/>
    </location>
</feature>
<proteinExistence type="predicted"/>
<protein>
    <submittedName>
        <fullName evidence="2">Uncharacterized protein</fullName>
    </submittedName>
</protein>
<keyword evidence="3" id="KW-1185">Reference proteome</keyword>
<dbReference type="eggNOG" id="ENOG502TIGE">
    <property type="taxonomic scope" value="Eukaryota"/>
</dbReference>
<dbReference type="Proteomes" id="UP000008068">
    <property type="component" value="Unassembled WGS sequence"/>
</dbReference>
<organism evidence="3">
    <name type="scientific">Caenorhabditis brenneri</name>
    <name type="common">Nematode worm</name>
    <dbReference type="NCBI Taxonomy" id="135651"/>
    <lineage>
        <taxon>Eukaryota</taxon>
        <taxon>Metazoa</taxon>
        <taxon>Ecdysozoa</taxon>
        <taxon>Nematoda</taxon>
        <taxon>Chromadorea</taxon>
        <taxon>Rhabditida</taxon>
        <taxon>Rhabditina</taxon>
        <taxon>Rhabditomorpha</taxon>
        <taxon>Rhabditoidea</taxon>
        <taxon>Rhabditidae</taxon>
        <taxon>Peloderinae</taxon>
        <taxon>Caenorhabditis</taxon>
    </lineage>
</organism>
<dbReference type="HOGENOM" id="CLU_405573_0_0_1"/>
<feature type="region of interest" description="Disordered" evidence="1">
    <location>
        <begin position="195"/>
        <end position="361"/>
    </location>
</feature>
<feature type="region of interest" description="Disordered" evidence="1">
    <location>
        <begin position="50"/>
        <end position="72"/>
    </location>
</feature>
<dbReference type="AlphaFoldDB" id="G0NI81"/>
<feature type="compositionally biased region" description="Basic and acidic residues" evidence="1">
    <location>
        <begin position="228"/>
        <end position="248"/>
    </location>
</feature>
<evidence type="ECO:0000256" key="1">
    <source>
        <dbReference type="SAM" id="MobiDB-lite"/>
    </source>
</evidence>
<evidence type="ECO:0000313" key="2">
    <source>
        <dbReference type="EMBL" id="EGT31714.1"/>
    </source>
</evidence>
<evidence type="ECO:0000313" key="3">
    <source>
        <dbReference type="Proteomes" id="UP000008068"/>
    </source>
</evidence>